<name>A0A9D2FFB0_9FIRM</name>
<evidence type="ECO:0000256" key="5">
    <source>
        <dbReference type="ARBA" id="ARBA00023136"/>
    </source>
</evidence>
<feature type="transmembrane region" description="Helical" evidence="6">
    <location>
        <begin position="47"/>
        <end position="67"/>
    </location>
</feature>
<keyword evidence="2" id="KW-1003">Cell membrane</keyword>
<evidence type="ECO:0000313" key="8">
    <source>
        <dbReference type="Proteomes" id="UP000824065"/>
    </source>
</evidence>
<evidence type="ECO:0000256" key="6">
    <source>
        <dbReference type="SAM" id="Phobius"/>
    </source>
</evidence>
<keyword evidence="5 6" id="KW-0472">Membrane</keyword>
<feature type="transmembrane region" description="Helical" evidence="6">
    <location>
        <begin position="79"/>
        <end position="99"/>
    </location>
</feature>
<dbReference type="Pfam" id="PF02653">
    <property type="entry name" value="BPD_transp_2"/>
    <property type="match status" value="1"/>
</dbReference>
<organism evidence="7 8">
    <name type="scientific">Candidatus Faecalibacterium gallistercoris</name>
    <dbReference type="NCBI Taxonomy" id="2838579"/>
    <lineage>
        <taxon>Bacteria</taxon>
        <taxon>Bacillati</taxon>
        <taxon>Bacillota</taxon>
        <taxon>Clostridia</taxon>
        <taxon>Eubacteriales</taxon>
        <taxon>Oscillospiraceae</taxon>
        <taxon>Faecalibacterium</taxon>
    </lineage>
</organism>
<comment type="subcellular location">
    <subcellularLocation>
        <location evidence="1">Cell membrane</location>
        <topology evidence="1">Multi-pass membrane protein</topology>
    </subcellularLocation>
</comment>
<dbReference type="GO" id="GO:0005886">
    <property type="term" value="C:plasma membrane"/>
    <property type="evidence" value="ECO:0007669"/>
    <property type="project" value="UniProtKB-SubCell"/>
</dbReference>
<dbReference type="GO" id="GO:0015658">
    <property type="term" value="F:branched-chain amino acid transmembrane transporter activity"/>
    <property type="evidence" value="ECO:0007669"/>
    <property type="project" value="InterPro"/>
</dbReference>
<comment type="caution">
    <text evidence="7">The sequence shown here is derived from an EMBL/GenBank/DDBJ whole genome shotgun (WGS) entry which is preliminary data.</text>
</comment>
<keyword evidence="4 6" id="KW-1133">Transmembrane helix</keyword>
<reference evidence="7" key="1">
    <citation type="journal article" date="2021" name="PeerJ">
        <title>Extensive microbial diversity within the chicken gut microbiome revealed by metagenomics and culture.</title>
        <authorList>
            <person name="Gilroy R."/>
            <person name="Ravi A."/>
            <person name="Getino M."/>
            <person name="Pursley I."/>
            <person name="Horton D.L."/>
            <person name="Alikhan N.F."/>
            <person name="Baker D."/>
            <person name="Gharbi K."/>
            <person name="Hall N."/>
            <person name="Watson M."/>
            <person name="Adriaenssens E.M."/>
            <person name="Foster-Nyarko E."/>
            <person name="Jarju S."/>
            <person name="Secka A."/>
            <person name="Antonio M."/>
            <person name="Oren A."/>
            <person name="Chaudhuri R.R."/>
            <person name="La Ragione R."/>
            <person name="Hildebrand F."/>
            <person name="Pallen M.J."/>
        </authorList>
    </citation>
    <scope>NUCLEOTIDE SEQUENCE</scope>
    <source>
        <strain evidence="7">ChiBcec16-3735</strain>
    </source>
</reference>
<evidence type="ECO:0000256" key="2">
    <source>
        <dbReference type="ARBA" id="ARBA00022475"/>
    </source>
</evidence>
<dbReference type="Proteomes" id="UP000824065">
    <property type="component" value="Unassembled WGS sequence"/>
</dbReference>
<sequence length="130" mass="13844">MFYKVLTFAVSSFFAGIGGAIYAHYMTAMIPTNFDFNYSAELLSEVIIGGTGSLTGSIIGAAFLSALPELMRQFSTYRMLGYSVVLVLVMLFRPGGIFGRWEFSLSRLLAGAGKPRGGAPKAGAVPEKGV</sequence>
<evidence type="ECO:0000256" key="4">
    <source>
        <dbReference type="ARBA" id="ARBA00022989"/>
    </source>
</evidence>
<dbReference type="InterPro" id="IPR001851">
    <property type="entry name" value="ABC_transp_permease"/>
</dbReference>
<keyword evidence="3 6" id="KW-0812">Transmembrane</keyword>
<evidence type="ECO:0000256" key="1">
    <source>
        <dbReference type="ARBA" id="ARBA00004651"/>
    </source>
</evidence>
<dbReference type="CDD" id="cd06581">
    <property type="entry name" value="TM_PBP1_LivM_like"/>
    <property type="match status" value="1"/>
</dbReference>
<protein>
    <submittedName>
        <fullName evidence="7">Branched-chain amino acid ABC transporter permease</fullName>
    </submittedName>
</protein>
<reference evidence="7" key="2">
    <citation type="submission" date="2021-04" db="EMBL/GenBank/DDBJ databases">
        <authorList>
            <person name="Gilroy R."/>
        </authorList>
    </citation>
    <scope>NUCLEOTIDE SEQUENCE</scope>
    <source>
        <strain evidence="7">ChiBcec16-3735</strain>
    </source>
</reference>
<dbReference type="AlphaFoldDB" id="A0A9D2FFB0"/>
<evidence type="ECO:0000313" key="7">
    <source>
        <dbReference type="EMBL" id="HIZ58090.1"/>
    </source>
</evidence>
<dbReference type="InterPro" id="IPR043428">
    <property type="entry name" value="LivM-like"/>
</dbReference>
<dbReference type="PANTHER" id="PTHR30482">
    <property type="entry name" value="HIGH-AFFINITY BRANCHED-CHAIN AMINO ACID TRANSPORT SYSTEM PERMEASE"/>
    <property type="match status" value="1"/>
</dbReference>
<dbReference type="EMBL" id="DXBJ01000041">
    <property type="protein sequence ID" value="HIZ58090.1"/>
    <property type="molecule type" value="Genomic_DNA"/>
</dbReference>
<gene>
    <name evidence="7" type="ORF">H9725_05880</name>
</gene>
<accession>A0A9D2FFB0</accession>
<proteinExistence type="predicted"/>
<evidence type="ECO:0000256" key="3">
    <source>
        <dbReference type="ARBA" id="ARBA00022692"/>
    </source>
</evidence>
<dbReference type="PANTHER" id="PTHR30482:SF10">
    <property type="entry name" value="HIGH-AFFINITY BRANCHED-CHAIN AMINO ACID TRANSPORT PROTEIN BRAE"/>
    <property type="match status" value="1"/>
</dbReference>